<keyword evidence="2" id="KW-0963">Cytoplasm</keyword>
<evidence type="ECO:0000256" key="4">
    <source>
        <dbReference type="ARBA" id="ARBA00023004"/>
    </source>
</evidence>
<dbReference type="PANTHER" id="PTHR36438:SF1">
    <property type="entry name" value="IRON-SULFUR CLUSTER REPAIR PROTEIN YTFE"/>
    <property type="match status" value="1"/>
</dbReference>
<evidence type="ECO:0000313" key="6">
    <source>
        <dbReference type="EMBL" id="WZW88731.1"/>
    </source>
</evidence>
<evidence type="ECO:0000256" key="2">
    <source>
        <dbReference type="ARBA" id="ARBA00022490"/>
    </source>
</evidence>
<keyword evidence="7" id="KW-1185">Reference proteome</keyword>
<keyword evidence="3" id="KW-0479">Metal-binding</keyword>
<feature type="domain" description="Hemerythrin-like" evidence="5">
    <location>
        <begin position="79"/>
        <end position="227"/>
    </location>
</feature>
<dbReference type="EMBL" id="CP150637">
    <property type="protein sequence ID" value="WZW88731.1"/>
    <property type="molecule type" value="Genomic_DNA"/>
</dbReference>
<sequence length="237" mass="27583">MDWIKQKVGQIVVNYPSAVELFRRSNIDFYCQGGETLAGALTAQSIDRDSFILALEAEILRPAAMPDFQKWSLELQVDYVIKYHHHNIRHKGPQLLALVESVTQKEAAKNPSLRAVYELFRESLDDLLQHLHKEDQILYPAIYRLARREQTEMESCFPSIAMPIKVMMQEHEIEAEIFKQITQLTDHYQAPQEADSDYQMMLQSLASFERDLQEHIHLENNLIFPKAIEVEKSFPLL</sequence>
<dbReference type="InterPro" id="IPR012312">
    <property type="entry name" value="Hemerythrin-like"/>
</dbReference>
<comment type="subcellular location">
    <subcellularLocation>
        <location evidence="1">Cytoplasm</location>
    </subcellularLocation>
</comment>
<dbReference type="PANTHER" id="PTHR36438">
    <property type="entry name" value="IRON-SULFUR CLUSTER REPAIR PROTEIN YTFE"/>
    <property type="match status" value="1"/>
</dbReference>
<organism evidence="6 7">
    <name type="scientific">Ignatzschineria larvae DSM 13226</name>
    <dbReference type="NCBI Taxonomy" id="1111732"/>
    <lineage>
        <taxon>Bacteria</taxon>
        <taxon>Pseudomonadati</taxon>
        <taxon>Pseudomonadota</taxon>
        <taxon>Gammaproteobacteria</taxon>
        <taxon>Cardiobacteriales</taxon>
        <taxon>Ignatzschineriaceae</taxon>
        <taxon>Ignatzschineria</taxon>
    </lineage>
</organism>
<accession>A0ABZ3C2K0</accession>
<dbReference type="Proteomes" id="UP001449178">
    <property type="component" value="Chromosome"/>
</dbReference>
<protein>
    <submittedName>
        <fullName evidence="6">DUF542 domain-containing protein</fullName>
    </submittedName>
</protein>
<reference evidence="6 7" key="1">
    <citation type="submission" date="2024-03" db="EMBL/GenBank/DDBJ databases">
        <title>Complete Genome Sequence and Annotation of Ignatzschineria larvae DSM 13226.</title>
        <authorList>
            <person name="Cantrell E."/>
            <person name="Burcham Z.M."/>
        </authorList>
    </citation>
    <scope>NUCLEOTIDE SEQUENCE [LARGE SCALE GENOMIC DNA]</scope>
    <source>
        <strain evidence="6 7">DSM 13226</strain>
    </source>
</reference>
<proteinExistence type="predicted"/>
<evidence type="ECO:0000256" key="1">
    <source>
        <dbReference type="ARBA" id="ARBA00004496"/>
    </source>
</evidence>
<dbReference type="Pfam" id="PF01814">
    <property type="entry name" value="Hemerythrin"/>
    <property type="match status" value="1"/>
</dbReference>
<evidence type="ECO:0000256" key="3">
    <source>
        <dbReference type="ARBA" id="ARBA00022723"/>
    </source>
</evidence>
<evidence type="ECO:0000313" key="7">
    <source>
        <dbReference type="Proteomes" id="UP001449178"/>
    </source>
</evidence>
<dbReference type="RefSeq" id="WP_026878034.1">
    <property type="nucleotide sequence ID" value="NZ_AZOD01000001.1"/>
</dbReference>
<dbReference type="Gene3D" id="1.20.120.520">
    <property type="entry name" value="nmb1532 protein domain like"/>
    <property type="match status" value="1"/>
</dbReference>
<dbReference type="InterPro" id="IPR019903">
    <property type="entry name" value="RIC_family"/>
</dbReference>
<name>A0ABZ3C2K0_9GAMM</name>
<evidence type="ECO:0000259" key="5">
    <source>
        <dbReference type="Pfam" id="PF01814"/>
    </source>
</evidence>
<dbReference type="Pfam" id="PF04405">
    <property type="entry name" value="ScdA_N"/>
    <property type="match status" value="1"/>
</dbReference>
<keyword evidence="4" id="KW-0408">Iron</keyword>
<gene>
    <name evidence="6" type="ORF">WMO13_04910</name>
</gene>